<feature type="compositionally biased region" description="Low complexity" evidence="1">
    <location>
        <begin position="125"/>
        <end position="134"/>
    </location>
</feature>
<gene>
    <name evidence="2" type="ORF">ACFPFM_18120</name>
</gene>
<feature type="region of interest" description="Disordered" evidence="1">
    <location>
        <begin position="121"/>
        <end position="163"/>
    </location>
</feature>
<dbReference type="Pfam" id="PF19457">
    <property type="entry name" value="DUF5994"/>
    <property type="match status" value="1"/>
</dbReference>
<evidence type="ECO:0000313" key="3">
    <source>
        <dbReference type="Proteomes" id="UP001595833"/>
    </source>
</evidence>
<dbReference type="InterPro" id="IPR046036">
    <property type="entry name" value="DUF5994"/>
</dbReference>
<comment type="caution">
    <text evidence="2">The sequence shown here is derived from an EMBL/GenBank/DDBJ whole genome shotgun (WGS) entry which is preliminary data.</text>
</comment>
<protein>
    <submittedName>
        <fullName evidence="2">DUF5994 family protein</fullName>
    </submittedName>
</protein>
<evidence type="ECO:0000256" key="1">
    <source>
        <dbReference type="SAM" id="MobiDB-lite"/>
    </source>
</evidence>
<name>A0ABV9XZC5_9PSEU</name>
<sequence>MTSAPHFPAVPPAAAVIERPPRRLRLRPKATTAGHVHGTWWPRSRNLVAELPALLAAPAVRLRDVLRVSYDLSEWNPAPRRVDTDSRQVRLDGFTSRPAHTADLVAADRHRLTLLVVPSNTDPATALGTTVSTRRTTDPTHITPAGRAADGGRVPEQTSRSTS</sequence>
<reference evidence="3" key="1">
    <citation type="journal article" date="2019" name="Int. J. Syst. Evol. Microbiol.">
        <title>The Global Catalogue of Microorganisms (GCM) 10K type strain sequencing project: providing services to taxonomists for standard genome sequencing and annotation.</title>
        <authorList>
            <consortium name="The Broad Institute Genomics Platform"/>
            <consortium name="The Broad Institute Genome Sequencing Center for Infectious Disease"/>
            <person name="Wu L."/>
            <person name="Ma J."/>
        </authorList>
    </citation>
    <scope>NUCLEOTIDE SEQUENCE [LARGE SCALE GENOMIC DNA]</scope>
    <source>
        <strain evidence="3">KCTC 12848</strain>
    </source>
</reference>
<dbReference type="Proteomes" id="UP001595833">
    <property type="component" value="Unassembled WGS sequence"/>
</dbReference>
<evidence type="ECO:0000313" key="2">
    <source>
        <dbReference type="EMBL" id="MFC5055665.1"/>
    </source>
</evidence>
<dbReference type="RefSeq" id="WP_344040054.1">
    <property type="nucleotide sequence ID" value="NZ_BAAAKE010000020.1"/>
</dbReference>
<organism evidence="2 3">
    <name type="scientific">Saccharothrix xinjiangensis</name>
    <dbReference type="NCBI Taxonomy" id="204798"/>
    <lineage>
        <taxon>Bacteria</taxon>
        <taxon>Bacillati</taxon>
        <taxon>Actinomycetota</taxon>
        <taxon>Actinomycetes</taxon>
        <taxon>Pseudonocardiales</taxon>
        <taxon>Pseudonocardiaceae</taxon>
        <taxon>Saccharothrix</taxon>
    </lineage>
</organism>
<keyword evidence="3" id="KW-1185">Reference proteome</keyword>
<proteinExistence type="predicted"/>
<dbReference type="EMBL" id="JBHSJB010000016">
    <property type="protein sequence ID" value="MFC5055665.1"/>
    <property type="molecule type" value="Genomic_DNA"/>
</dbReference>
<accession>A0ABV9XZC5</accession>